<protein>
    <submittedName>
        <fullName evidence="1">S-formylglutathione hydrolase FrmB</fullName>
    </submittedName>
</protein>
<keyword evidence="2" id="KW-1185">Reference proteome</keyword>
<dbReference type="OrthoDB" id="9803578at2"/>
<dbReference type="InterPro" id="IPR029058">
    <property type="entry name" value="AB_hydrolase_fold"/>
</dbReference>
<dbReference type="Pfam" id="PF00756">
    <property type="entry name" value="Esterase"/>
    <property type="match status" value="1"/>
</dbReference>
<proteinExistence type="predicted"/>
<dbReference type="PANTHER" id="PTHR48098:SF1">
    <property type="entry name" value="DIACYLGLYCEROL ACYLTRANSFERASE_MYCOLYLTRANSFERASE AG85A"/>
    <property type="match status" value="1"/>
</dbReference>
<evidence type="ECO:0000313" key="2">
    <source>
        <dbReference type="Proteomes" id="UP000185221"/>
    </source>
</evidence>
<sequence length="267" mass="30141">MNSFRSIELSDEMFEQSGLRFLTVKTPNLKGRGDICLYVPKGIENLTDLPIYILLHGVYGSAWVWAMKGGAHVTAKRLMESGEIRPAIIAMPSDGLWGDGSGYLTHQELDFAEWIVSDVPKAIRENISNASEKSPICIGGLSMGGYGALKLGTQYPEIFSAISAHSAITRFSEMSLFVEESLESYKLRNTENDVIDLVKRKVDSLPAIRFDCGLNDELIEGNRLLHSQFKKLGVNHEYVEFSGGHEWEYWRKHLKKSLYFFDIHCRN</sequence>
<gene>
    <name evidence="1" type="ORF">SAMN05444394_2617</name>
</gene>
<dbReference type="RefSeq" id="WP_074225439.1">
    <property type="nucleotide sequence ID" value="NZ_FSRC01000002.1"/>
</dbReference>
<name>A0A1N6FPU9_9BACT</name>
<dbReference type="PANTHER" id="PTHR48098">
    <property type="entry name" value="ENTEROCHELIN ESTERASE-RELATED"/>
    <property type="match status" value="1"/>
</dbReference>
<organism evidence="1 2">
    <name type="scientific">Algoriphagus halophilus</name>
    <dbReference type="NCBI Taxonomy" id="226505"/>
    <lineage>
        <taxon>Bacteria</taxon>
        <taxon>Pseudomonadati</taxon>
        <taxon>Bacteroidota</taxon>
        <taxon>Cytophagia</taxon>
        <taxon>Cytophagales</taxon>
        <taxon>Cyclobacteriaceae</taxon>
        <taxon>Algoriphagus</taxon>
    </lineage>
</organism>
<dbReference type="STRING" id="226505.SAMN05444394_2617"/>
<reference evidence="2" key="1">
    <citation type="submission" date="2016-11" db="EMBL/GenBank/DDBJ databases">
        <authorList>
            <person name="Varghese N."/>
            <person name="Submissions S."/>
        </authorList>
    </citation>
    <scope>NUCLEOTIDE SEQUENCE [LARGE SCALE GENOMIC DNA]</scope>
    <source>
        <strain evidence="2">DSM 15292</strain>
    </source>
</reference>
<dbReference type="AlphaFoldDB" id="A0A1N6FPU9"/>
<dbReference type="Proteomes" id="UP000185221">
    <property type="component" value="Unassembled WGS sequence"/>
</dbReference>
<dbReference type="GO" id="GO:0016787">
    <property type="term" value="F:hydrolase activity"/>
    <property type="evidence" value="ECO:0007669"/>
    <property type="project" value="UniProtKB-KW"/>
</dbReference>
<evidence type="ECO:0000313" key="1">
    <source>
        <dbReference type="EMBL" id="SIN97242.1"/>
    </source>
</evidence>
<keyword evidence="1" id="KW-0378">Hydrolase</keyword>
<dbReference type="Gene3D" id="3.40.50.1820">
    <property type="entry name" value="alpha/beta hydrolase"/>
    <property type="match status" value="1"/>
</dbReference>
<dbReference type="GO" id="GO:0016747">
    <property type="term" value="F:acyltransferase activity, transferring groups other than amino-acyl groups"/>
    <property type="evidence" value="ECO:0007669"/>
    <property type="project" value="TreeGrafter"/>
</dbReference>
<dbReference type="InterPro" id="IPR050583">
    <property type="entry name" value="Mycobacterial_A85_antigen"/>
</dbReference>
<dbReference type="InterPro" id="IPR000801">
    <property type="entry name" value="Esterase-like"/>
</dbReference>
<accession>A0A1N6FPU9</accession>
<dbReference type="SUPFAM" id="SSF53474">
    <property type="entry name" value="alpha/beta-Hydrolases"/>
    <property type="match status" value="1"/>
</dbReference>
<dbReference type="EMBL" id="FSRC01000002">
    <property type="protein sequence ID" value="SIN97242.1"/>
    <property type="molecule type" value="Genomic_DNA"/>
</dbReference>